<dbReference type="AlphaFoldDB" id="A0A0G0AEJ3"/>
<feature type="domain" description="Nephrocystin 3-like N-terminal" evidence="4">
    <location>
        <begin position="368"/>
        <end position="542"/>
    </location>
</feature>
<dbReference type="EMBL" id="JOKZ01000110">
    <property type="protein sequence ID" value="KKP03434.1"/>
    <property type="molecule type" value="Genomic_DNA"/>
</dbReference>
<dbReference type="PROSITE" id="PS50297">
    <property type="entry name" value="ANK_REP_REGION"/>
    <property type="match status" value="2"/>
</dbReference>
<proteinExistence type="predicted"/>
<dbReference type="Pfam" id="PF24883">
    <property type="entry name" value="NPHP3_N"/>
    <property type="match status" value="1"/>
</dbReference>
<dbReference type="Gene3D" id="3.40.50.300">
    <property type="entry name" value="P-loop containing nucleotide triphosphate hydrolases"/>
    <property type="match status" value="1"/>
</dbReference>
<dbReference type="Gene3D" id="1.25.40.20">
    <property type="entry name" value="Ankyrin repeat-containing domain"/>
    <property type="match status" value="3"/>
</dbReference>
<evidence type="ECO:0000256" key="2">
    <source>
        <dbReference type="PROSITE-ProRule" id="PRU00023"/>
    </source>
</evidence>
<evidence type="ECO:0000256" key="3">
    <source>
        <dbReference type="SAM" id="MobiDB-lite"/>
    </source>
</evidence>
<dbReference type="SMART" id="SM00248">
    <property type="entry name" value="ANK"/>
    <property type="match status" value="8"/>
</dbReference>
<feature type="repeat" description="ANK" evidence="2">
    <location>
        <begin position="1029"/>
        <end position="1058"/>
    </location>
</feature>
<dbReference type="Proteomes" id="UP000034112">
    <property type="component" value="Unassembled WGS sequence"/>
</dbReference>
<dbReference type="PROSITE" id="PS50088">
    <property type="entry name" value="ANK_REPEAT"/>
    <property type="match status" value="2"/>
</dbReference>
<dbReference type="OrthoDB" id="7464126at2759"/>
<reference evidence="6" key="1">
    <citation type="journal article" date="2015" name="Genome Announc.">
        <title>Draft whole-genome sequence of the biocontrol agent Trichoderma harzianum T6776.</title>
        <authorList>
            <person name="Baroncelli R."/>
            <person name="Piaggeschi G."/>
            <person name="Fiorini L."/>
            <person name="Bertolini E."/>
            <person name="Zapparata A."/>
            <person name="Pe M.E."/>
            <person name="Sarrocco S."/>
            <person name="Vannacci G."/>
        </authorList>
    </citation>
    <scope>NUCLEOTIDE SEQUENCE [LARGE SCALE GENOMIC DNA]</scope>
    <source>
        <strain evidence="6">T6776</strain>
    </source>
</reference>
<gene>
    <name evidence="5" type="ORF">THAR02_04463</name>
</gene>
<dbReference type="PANTHER" id="PTHR10039:SF16">
    <property type="entry name" value="GPI INOSITOL-DEACYLASE"/>
    <property type="match status" value="1"/>
</dbReference>
<evidence type="ECO:0000259" key="4">
    <source>
        <dbReference type="Pfam" id="PF24883"/>
    </source>
</evidence>
<dbReference type="InterPro" id="IPR002110">
    <property type="entry name" value="Ankyrin_rpt"/>
</dbReference>
<dbReference type="Pfam" id="PF12796">
    <property type="entry name" value="Ank_2"/>
    <property type="match status" value="3"/>
</dbReference>
<comment type="caution">
    <text evidence="5">The sequence shown here is derived from an EMBL/GenBank/DDBJ whole genome shotgun (WGS) entry which is preliminary data.</text>
</comment>
<evidence type="ECO:0000313" key="5">
    <source>
        <dbReference type="EMBL" id="KKP03434.1"/>
    </source>
</evidence>
<evidence type="ECO:0000313" key="6">
    <source>
        <dbReference type="Proteomes" id="UP000034112"/>
    </source>
</evidence>
<dbReference type="PANTHER" id="PTHR10039">
    <property type="entry name" value="AMELOGENIN"/>
    <property type="match status" value="1"/>
</dbReference>
<dbReference type="InterPro" id="IPR027417">
    <property type="entry name" value="P-loop_NTPase"/>
</dbReference>
<dbReference type="OMA" id="AYLQWEQ"/>
<dbReference type="InterPro" id="IPR056884">
    <property type="entry name" value="NPHP3-like_N"/>
</dbReference>
<evidence type="ECO:0000256" key="1">
    <source>
        <dbReference type="ARBA" id="ARBA00022737"/>
    </source>
</evidence>
<dbReference type="InterPro" id="IPR036770">
    <property type="entry name" value="Ankyrin_rpt-contain_sf"/>
</dbReference>
<dbReference type="SUPFAM" id="SSF48403">
    <property type="entry name" value="Ankyrin repeat"/>
    <property type="match status" value="1"/>
</dbReference>
<name>A0A0G0AEJ3_TRIHA</name>
<sequence length="1204" mass="134950">MSDGEQSPQENSCFPLLSSCFRSKKKASSQQDTYLLVNFAPEAEASPVKSAPETRPSDVPVPPPQSLSPGSSFTPKPAIIVREESVKSSETMVPESDLWFWAYQKLDEKSQKWILGTSEPKPESGKQWIMDLITLVREREEAYKDSTPKLKVGSHEIIWRDYANKTVTWLITIGEIAANFTLAPSPIIWSALKVFVKANVAQYEDLVAIFGCAEKVLSIMRRGMVYEVVYLQDRSSNAAAEDLKEILIELYNALLRLLTHALERLNEGQGRQFLHALISPGKGAELVSALSDHEHKLSMAIQACAAVQLQEHQNLMQSLSAPLRRVDENVKNLVEHLQEKSLHEALDYISAIPMGKHHFEKRETRAPETCEWLLKHRKFLEWEESSCSSTLWLQGSTIKVGAGKSYLTSKVIDRYFFDNEAQGKNDEGFAYFYCSRSDTTRRDPKPVYQSYIRQLSQLNHYPTGMHKNIFNLYRKAKKEQRQLSMPECKAALSELLKSYPRTTLVLDALDECEVDARKEIVLVMRSLATDAERPVKVYIASRREPDIERNLGSGNLIEIGTSDNKGDIEKYIEQEMTRFNQEWESVSQGTREEVKRTITDQSDGMFRWAYLQWEQLKKFKTDQSIRERLGKLPKSLEHAYDEIYSQNEGYELTILQRAIKWVLCAAEPLSNEVLLWAIRLETQTDSKAEAALTLSSPVTQSTLESICSNLIVRDSQLKVWKFPHASAAEYFEGKHKDWTTKAHEDVAILLISYLIDCYSEWRIPHWNENSDLPLGVLDHGDYLNLEHPLQDYARRFWAWHARSASDHHRVSPVLKRFLGAAGPQKSSSQQYQAWCQHVNVNTRTGPGNLFSYDLFPAEMSIFGICALGLHTLLEGWWDKDIDVLMVNGREMDLLSIAAAYGHRSLCSDLVNPGSDIDRTLESRLGSALAEALFHRQVETVAFLLDKGCNSDIYMDGQSLLCFAAEHVEQLVEILLKAGADPNIQCRRCMFGCALEAAAYEGRVDSVKALIKYRADVNLATASFGVAFGSPLAAAAYGRSLECVKLLLEHGANVNAQLNHGYYGSALVAAVFRESLECVKLLLEHDASVNAQLNHGYYGSALATAANIGSLECVKLLIEHGADVNAQVNHGNYGSALGAALCGRQKDIEIVKYLVEEAGADVSILSSSPSLLSGIPWTYTLSKATYLVKGGYVQASVLADLGLQV</sequence>
<keyword evidence="1" id="KW-0677">Repeat</keyword>
<protein>
    <recommendedName>
        <fullName evidence="4">Nephrocystin 3-like N-terminal domain-containing protein</fullName>
    </recommendedName>
</protein>
<accession>A0A0G0AEJ3</accession>
<keyword evidence="2" id="KW-0040">ANK repeat</keyword>
<organism evidence="5 6">
    <name type="scientific">Trichoderma harzianum</name>
    <name type="common">Hypocrea lixii</name>
    <dbReference type="NCBI Taxonomy" id="5544"/>
    <lineage>
        <taxon>Eukaryota</taxon>
        <taxon>Fungi</taxon>
        <taxon>Dikarya</taxon>
        <taxon>Ascomycota</taxon>
        <taxon>Pezizomycotina</taxon>
        <taxon>Sordariomycetes</taxon>
        <taxon>Hypocreomycetidae</taxon>
        <taxon>Hypocreales</taxon>
        <taxon>Hypocreaceae</taxon>
        <taxon>Trichoderma</taxon>
    </lineage>
</organism>
<feature type="repeat" description="ANK" evidence="2">
    <location>
        <begin position="1096"/>
        <end position="1128"/>
    </location>
</feature>
<feature type="region of interest" description="Disordered" evidence="3">
    <location>
        <begin position="45"/>
        <end position="75"/>
    </location>
</feature>